<evidence type="ECO:0000256" key="1">
    <source>
        <dbReference type="SAM" id="Phobius"/>
    </source>
</evidence>
<feature type="transmembrane region" description="Helical" evidence="1">
    <location>
        <begin position="82"/>
        <end position="102"/>
    </location>
</feature>
<feature type="transmembrane region" description="Helical" evidence="1">
    <location>
        <begin position="295"/>
        <end position="315"/>
    </location>
</feature>
<keyword evidence="1" id="KW-0472">Membrane</keyword>
<feature type="transmembrane region" description="Helical" evidence="1">
    <location>
        <begin position="238"/>
        <end position="262"/>
    </location>
</feature>
<feature type="transmembrane region" description="Helical" evidence="1">
    <location>
        <begin position="29"/>
        <end position="47"/>
    </location>
</feature>
<proteinExistence type="predicted"/>
<feature type="transmembrane region" description="Helical" evidence="1">
    <location>
        <begin position="150"/>
        <end position="171"/>
    </location>
</feature>
<feature type="transmembrane region" description="Helical" evidence="1">
    <location>
        <begin position="59"/>
        <end position="76"/>
    </location>
</feature>
<keyword evidence="1" id="KW-0812">Transmembrane</keyword>
<organism evidence="2 3">
    <name type="scientific">Neobittarella massiliensis</name>
    <name type="common">ex Bilen et al. 2018</name>
    <dbReference type="NCBI Taxonomy" id="2041842"/>
    <lineage>
        <taxon>Bacteria</taxon>
        <taxon>Bacillati</taxon>
        <taxon>Bacillota</taxon>
        <taxon>Clostridia</taxon>
        <taxon>Eubacteriales</taxon>
        <taxon>Oscillospiraceae</taxon>
        <taxon>Neobittarella (ex Bilen et al. 2018)</taxon>
    </lineage>
</organism>
<evidence type="ECO:0000313" key="3">
    <source>
        <dbReference type="Proteomes" id="UP000597668"/>
    </source>
</evidence>
<feature type="transmembrane region" description="Helical" evidence="1">
    <location>
        <begin position="367"/>
        <end position="386"/>
    </location>
</feature>
<evidence type="ECO:0000313" key="2">
    <source>
        <dbReference type="EMBL" id="MBC3514785.1"/>
    </source>
</evidence>
<dbReference type="AlphaFoldDB" id="A0A8J6LTP7"/>
<feature type="transmembrane region" description="Helical" evidence="1">
    <location>
        <begin position="195"/>
        <end position="217"/>
    </location>
</feature>
<reference evidence="2" key="1">
    <citation type="submission" date="2020-08" db="EMBL/GenBank/DDBJ databases">
        <authorList>
            <person name="Liu C."/>
            <person name="Sun Q."/>
        </authorList>
    </citation>
    <scope>NUCLEOTIDE SEQUENCE</scope>
    <source>
        <strain evidence="2">NSJ-65</strain>
    </source>
</reference>
<dbReference type="Proteomes" id="UP000597668">
    <property type="component" value="Unassembled WGS sequence"/>
</dbReference>
<dbReference type="InterPro" id="IPR025291">
    <property type="entry name" value="DUF4153"/>
</dbReference>
<gene>
    <name evidence="2" type="ORF">H8K20_00065</name>
</gene>
<dbReference type="EMBL" id="JACOGI010000001">
    <property type="protein sequence ID" value="MBC3514785.1"/>
    <property type="molecule type" value="Genomic_DNA"/>
</dbReference>
<keyword evidence="3" id="KW-1185">Reference proteome</keyword>
<comment type="caution">
    <text evidence="2">The sequence shown here is derived from an EMBL/GenBank/DDBJ whole genome shotgun (WGS) entry which is preliminary data.</text>
</comment>
<keyword evidence="1" id="KW-1133">Transmembrane helix</keyword>
<feature type="transmembrane region" description="Helical" evidence="1">
    <location>
        <begin position="7"/>
        <end position="23"/>
    </location>
</feature>
<feature type="transmembrane region" description="Helical" evidence="1">
    <location>
        <begin position="393"/>
        <end position="411"/>
    </location>
</feature>
<dbReference type="Pfam" id="PF13687">
    <property type="entry name" value="DUF4153"/>
    <property type="match status" value="1"/>
</dbReference>
<sequence>MGRGDRGLAICCLVLGYLFVWLMDPLQPGLGAAVWTLCFLTVTAVYAKLSGLRLGTEGLLYMMATGFLALGLAIHDDLLLKPLQLLLCAALAVYWVCCITGARLGGAASGYLAADCLQGGLLTPFKNLFDLPQVLLRSHGQNTSERHTGLGLLLGVALAIPVLAVVALLLARADHNFYELTRKLAFGFSEQVATVFWRLVFTVPVALYLFGLLYGSVRRIRRQSLTASGVRQVQMDCQVLPASTFFVVLGGLNGLYLLFFAARAGVLNGKATLTAAFWGQLPTGYSYATYAREGFFELCAVAAIDLLVTVGCYLFCRRKDGRLPVTVRILVALMAVQTLFLIVTAFSKMKLYMDRYGLTPRRLYTCWAMGLLAILFLLILAGQVVLWGRQLRLWPLCLAAVALGLCLLLFGDVRGIVAQNTVNRYLAADRELEVQVLTDCGSAGVLAAYAGSTETRRSDKRQQLQLFVWQSQLREVTVQNADWQLLTAHRCRQQIDPTALSRYLLAETADSR</sequence>
<dbReference type="RefSeq" id="WP_186487041.1">
    <property type="nucleotide sequence ID" value="NZ_JACOGI010000001.1"/>
</dbReference>
<accession>A0A8J6LTP7</accession>
<feature type="transmembrane region" description="Helical" evidence="1">
    <location>
        <begin position="327"/>
        <end position="347"/>
    </location>
</feature>
<protein>
    <submittedName>
        <fullName evidence="2">DUF4173 domain-containing protein</fullName>
    </submittedName>
</protein>
<name>A0A8J6LTP7_9FIRM</name>